<evidence type="ECO:0000259" key="2">
    <source>
        <dbReference type="Pfam" id="PF14403"/>
    </source>
</evidence>
<dbReference type="RefSeq" id="WP_140197238.1">
    <property type="nucleotide sequence ID" value="NZ_CP065915.1"/>
</dbReference>
<proteinExistence type="predicted"/>
<sequence>MSETVRTGTREDLGRLMADYRVEPGVADELLDTSGNIRPVWRPFLEELATLSPEQLDRNIAKGQQYLRDAGVYFRHYGEESGAERDWPLGSLPLLIGNDEWQQIGAALIERADLLERVAADIYGPNDLVAQGLLPPELVMGNSEWLRPLVGIRPQSGNFLHFVAFDIGRGPDGNWWVLGDRMQAPSGAGFALETRMATVRSFADTKARANVQRLASFFRAFRDALNGLRGPDRSRAAILTPGPLNDTYFEHAYIARYLGMMLVEGEDLTVQNGQLLVRTASGLQPISVLWRRLDSQWADPLELNSASRIGTPGMVSALRGGSVTMINALGTGALEARALMAFIPRIARHLNGHPLAMPNIATWWCGSQAERDYVKENLHRMTIDQALSTRLPFDHGEDVVIGGRTVTGGKVNPAWIDQMGKSLAAQEIVSLSTAPALEDGRLVSRPMSLRVFLARTPQGWIVAPGGFARIGHAGQGTSISVQRGGSVCDVWVMGDRPVEEDTLLRTEGSAKRRRFSNSLPTRAADNLFWLGRYIERAEQKVRMVRSYHLRLAEQGDAKLPLTTYFRKYLKGLGLKPDEPLPASLINDIRAAKTSAGRIQDRFSVDGWSALVDLLDTAEALAGSASPGDDAVRAQNQLLRKLSGFSGLIHENMYRFIGWRFLSIGRSMERAWATANSVVALTGPKAPDGSYEIAIEAGDSVMTHRRRYVVSDSRETVIDLLMLDAMNPRSVLYQLSEIHAHLKYLPIPAGGGEMTPLRREVMKLETRLAVAEPPDLDQAALEEIANQVAGLSGLLAQTHLR</sequence>
<dbReference type="PANTHER" id="PTHR34595:SF2">
    <property type="entry name" value="BLR2978 PROTEIN"/>
    <property type="match status" value="1"/>
</dbReference>
<evidence type="ECO:0000313" key="4">
    <source>
        <dbReference type="Proteomes" id="UP000314011"/>
    </source>
</evidence>
<reference evidence="3 4" key="1">
    <citation type="submission" date="2019-06" db="EMBL/GenBank/DDBJ databases">
        <title>Genome of new Rhodobacteraceae sp. SM1903.</title>
        <authorList>
            <person name="Ren X."/>
        </authorList>
    </citation>
    <scope>NUCLEOTIDE SEQUENCE [LARGE SCALE GENOMIC DNA]</scope>
    <source>
        <strain evidence="3 4">SM1903</strain>
    </source>
</reference>
<gene>
    <name evidence="3" type="ORF">FHY64_17900</name>
</gene>
<comment type="caution">
    <text evidence="3">The sequence shown here is derived from an EMBL/GenBank/DDBJ whole genome shotgun (WGS) entry which is preliminary data.</text>
</comment>
<feature type="domain" description="DUF403" evidence="1">
    <location>
        <begin position="519"/>
        <end position="798"/>
    </location>
</feature>
<dbReference type="Proteomes" id="UP000314011">
    <property type="component" value="Unassembled WGS sequence"/>
</dbReference>
<dbReference type="InterPro" id="IPR025841">
    <property type="entry name" value="CP_ATPgrasp_2"/>
</dbReference>
<evidence type="ECO:0000313" key="3">
    <source>
        <dbReference type="EMBL" id="TNY30970.1"/>
    </source>
</evidence>
<dbReference type="EMBL" id="VFFF01000003">
    <property type="protein sequence ID" value="TNY30970.1"/>
    <property type="molecule type" value="Genomic_DNA"/>
</dbReference>
<name>A0A5C5GAI0_9RHOB</name>
<dbReference type="Pfam" id="PF14403">
    <property type="entry name" value="CP_ATPgrasp_2"/>
    <property type="match status" value="1"/>
</dbReference>
<dbReference type="Gene3D" id="3.40.50.11290">
    <property type="match status" value="1"/>
</dbReference>
<accession>A0A5C5GAI0</accession>
<dbReference type="InterPro" id="IPR051680">
    <property type="entry name" value="ATP-dep_Glu-Cys_Ligase-2"/>
</dbReference>
<protein>
    <submittedName>
        <fullName evidence="3">Uncharacterized protein</fullName>
    </submittedName>
</protein>
<dbReference type="PANTHER" id="PTHR34595">
    <property type="entry name" value="BLR5612 PROTEIN"/>
    <property type="match status" value="1"/>
</dbReference>
<feature type="domain" description="Circularly permuted ATP-grasp type 2" evidence="2">
    <location>
        <begin position="93"/>
        <end position="470"/>
    </location>
</feature>
<evidence type="ECO:0000259" key="1">
    <source>
        <dbReference type="Pfam" id="PF04168"/>
    </source>
</evidence>
<organism evidence="3 4">
    <name type="scientific">Pelagovum pacificum</name>
    <dbReference type="NCBI Taxonomy" id="2588711"/>
    <lineage>
        <taxon>Bacteria</taxon>
        <taxon>Pseudomonadati</taxon>
        <taxon>Pseudomonadota</taxon>
        <taxon>Alphaproteobacteria</taxon>
        <taxon>Rhodobacterales</taxon>
        <taxon>Paracoccaceae</taxon>
        <taxon>Pelagovum</taxon>
    </lineage>
</organism>
<keyword evidence="4" id="KW-1185">Reference proteome</keyword>
<dbReference type="AlphaFoldDB" id="A0A5C5GAI0"/>
<dbReference type="InterPro" id="IPR007296">
    <property type="entry name" value="DUF403"/>
</dbReference>
<dbReference type="SUPFAM" id="SSF56059">
    <property type="entry name" value="Glutathione synthetase ATP-binding domain-like"/>
    <property type="match status" value="1"/>
</dbReference>
<dbReference type="Pfam" id="PF04168">
    <property type="entry name" value="Alpha-E"/>
    <property type="match status" value="1"/>
</dbReference>
<dbReference type="OrthoDB" id="9804079at2"/>